<evidence type="ECO:0000256" key="11">
    <source>
        <dbReference type="ARBA" id="ARBA00023136"/>
    </source>
</evidence>
<dbReference type="InterPro" id="IPR001421">
    <property type="entry name" value="ATP8_metazoa"/>
</dbReference>
<reference evidence="14" key="1">
    <citation type="journal article" date="2018" name="J. ISSAAS">
        <title>The contribution of mitochondrial metagenomics to large-scale data mining and phylogenetic analysis of Coleoptera.</title>
        <authorList>
            <person name="Miller K."/>
            <person name="Linard B."/>
            <person name="Motyka M."/>
            <person name="Bocek M."/>
            <person name="Vogler A.P."/>
        </authorList>
    </citation>
    <scope>NUCLEOTIDE SEQUENCE</scope>
</reference>
<evidence type="ECO:0000256" key="8">
    <source>
        <dbReference type="ARBA" id="ARBA00022989"/>
    </source>
</evidence>
<evidence type="ECO:0000256" key="13">
    <source>
        <dbReference type="SAM" id="Phobius"/>
    </source>
</evidence>
<keyword evidence="6 12" id="KW-0812">Transmembrane</keyword>
<feature type="transmembrane region" description="Helical" evidence="13">
    <location>
        <begin position="12"/>
        <end position="35"/>
    </location>
</feature>
<organism evidence="14">
    <name type="scientific">Curculionoidea sp. 19 KM-2017</name>
    <dbReference type="NCBI Taxonomy" id="2219402"/>
    <lineage>
        <taxon>Eukaryota</taxon>
        <taxon>Metazoa</taxon>
        <taxon>Ecdysozoa</taxon>
        <taxon>Arthropoda</taxon>
        <taxon>Hexapoda</taxon>
        <taxon>Insecta</taxon>
        <taxon>Pterygota</taxon>
        <taxon>Neoptera</taxon>
        <taxon>Endopterygota</taxon>
        <taxon>Coleoptera</taxon>
        <taxon>Polyphaga</taxon>
        <taxon>Cucujiformia</taxon>
    </lineage>
</organism>
<keyword evidence="10 12" id="KW-0496">Mitochondrion</keyword>
<proteinExistence type="inferred from homology"/>
<dbReference type="Pfam" id="PF00895">
    <property type="entry name" value="ATP-synt_8"/>
    <property type="match status" value="1"/>
</dbReference>
<evidence type="ECO:0000256" key="7">
    <source>
        <dbReference type="ARBA" id="ARBA00022781"/>
    </source>
</evidence>
<evidence type="ECO:0000256" key="1">
    <source>
        <dbReference type="ARBA" id="ARBA00004304"/>
    </source>
</evidence>
<dbReference type="GO" id="GO:0031966">
    <property type="term" value="C:mitochondrial membrane"/>
    <property type="evidence" value="ECO:0007669"/>
    <property type="project" value="UniProtKB-SubCell"/>
</dbReference>
<comment type="similarity">
    <text evidence="2 12">Belongs to the ATPase protein 8 family.</text>
</comment>
<evidence type="ECO:0000256" key="12">
    <source>
        <dbReference type="RuleBase" id="RU003661"/>
    </source>
</evidence>
<keyword evidence="7 12" id="KW-0375">Hydrogen ion transport</keyword>
<keyword evidence="4 12" id="KW-0813">Transport</keyword>
<evidence type="ECO:0000313" key="14">
    <source>
        <dbReference type="EMBL" id="AXS65933.1"/>
    </source>
</evidence>
<evidence type="ECO:0000256" key="3">
    <source>
        <dbReference type="ARBA" id="ARBA00011291"/>
    </source>
</evidence>
<protein>
    <recommendedName>
        <fullName evidence="12">ATP synthase complex subunit 8</fullName>
    </recommendedName>
</protein>
<dbReference type="GO" id="GO:0045259">
    <property type="term" value="C:proton-transporting ATP synthase complex"/>
    <property type="evidence" value="ECO:0007669"/>
    <property type="project" value="UniProtKB-KW"/>
</dbReference>
<evidence type="ECO:0000256" key="6">
    <source>
        <dbReference type="ARBA" id="ARBA00022692"/>
    </source>
</evidence>
<comment type="subcellular location">
    <subcellularLocation>
        <location evidence="1 12">Mitochondrion membrane</location>
        <topology evidence="1 12">Single-pass membrane protein</topology>
    </subcellularLocation>
</comment>
<sequence>MPQMAPLNWILLYWFFLFIFTMIIIINYFNFFYTYKTIEKKYKKMQKNWSW</sequence>
<evidence type="ECO:0000256" key="5">
    <source>
        <dbReference type="ARBA" id="ARBA00022547"/>
    </source>
</evidence>
<evidence type="ECO:0000256" key="9">
    <source>
        <dbReference type="ARBA" id="ARBA00023065"/>
    </source>
</evidence>
<accession>A0A346RIN6</accession>
<geneLocation type="mitochondrion" evidence="14"/>
<keyword evidence="5 12" id="KW-0138">CF(0)</keyword>
<name>A0A346RIN6_9CUCU</name>
<keyword evidence="11 13" id="KW-0472">Membrane</keyword>
<dbReference type="GO" id="GO:0015078">
    <property type="term" value="F:proton transmembrane transporter activity"/>
    <property type="evidence" value="ECO:0007669"/>
    <property type="project" value="InterPro"/>
</dbReference>
<comment type="subunit">
    <text evidence="3">F-type ATPases have 2 components, CF(1) - the catalytic core - and CF(0) - the membrane proton channel.</text>
</comment>
<keyword evidence="9 12" id="KW-0406">Ion transport</keyword>
<evidence type="ECO:0000256" key="10">
    <source>
        <dbReference type="ARBA" id="ARBA00023128"/>
    </source>
</evidence>
<evidence type="ECO:0000256" key="2">
    <source>
        <dbReference type="ARBA" id="ARBA00008892"/>
    </source>
</evidence>
<evidence type="ECO:0000256" key="4">
    <source>
        <dbReference type="ARBA" id="ARBA00022448"/>
    </source>
</evidence>
<keyword evidence="8 13" id="KW-1133">Transmembrane helix</keyword>
<dbReference type="EMBL" id="MG193454">
    <property type="protein sequence ID" value="AXS65933.1"/>
    <property type="molecule type" value="Genomic_DNA"/>
</dbReference>
<dbReference type="AlphaFoldDB" id="A0A346RIN6"/>
<dbReference type="GO" id="GO:0015986">
    <property type="term" value="P:proton motive force-driven ATP synthesis"/>
    <property type="evidence" value="ECO:0007669"/>
    <property type="project" value="InterPro"/>
</dbReference>
<gene>
    <name evidence="14" type="primary">atp8</name>
</gene>